<dbReference type="Proteomes" id="UP000054560">
    <property type="component" value="Unassembled WGS sequence"/>
</dbReference>
<dbReference type="AlphaFoldDB" id="A0A0L0FHN5"/>
<reference evidence="1 2" key="1">
    <citation type="submission" date="2011-02" db="EMBL/GenBank/DDBJ databases">
        <title>The Genome Sequence of Sphaeroforma arctica JP610.</title>
        <authorList>
            <consortium name="The Broad Institute Genome Sequencing Platform"/>
            <person name="Russ C."/>
            <person name="Cuomo C."/>
            <person name="Young S.K."/>
            <person name="Zeng Q."/>
            <person name="Gargeya S."/>
            <person name="Alvarado L."/>
            <person name="Berlin A."/>
            <person name="Chapman S.B."/>
            <person name="Chen Z."/>
            <person name="Freedman E."/>
            <person name="Gellesch M."/>
            <person name="Goldberg J."/>
            <person name="Griggs A."/>
            <person name="Gujja S."/>
            <person name="Heilman E."/>
            <person name="Heiman D."/>
            <person name="Howarth C."/>
            <person name="Mehta T."/>
            <person name="Neiman D."/>
            <person name="Pearson M."/>
            <person name="Roberts A."/>
            <person name="Saif S."/>
            <person name="Shea T."/>
            <person name="Shenoy N."/>
            <person name="Sisk P."/>
            <person name="Stolte C."/>
            <person name="Sykes S."/>
            <person name="White J."/>
            <person name="Yandava C."/>
            <person name="Burger G."/>
            <person name="Gray M.W."/>
            <person name="Holland P.W.H."/>
            <person name="King N."/>
            <person name="Lang F.B.F."/>
            <person name="Roger A.J."/>
            <person name="Ruiz-Trillo I."/>
            <person name="Haas B."/>
            <person name="Nusbaum C."/>
            <person name="Birren B."/>
        </authorList>
    </citation>
    <scope>NUCLEOTIDE SEQUENCE [LARGE SCALE GENOMIC DNA]</scope>
    <source>
        <strain evidence="1 2">JP610</strain>
    </source>
</reference>
<dbReference type="EMBL" id="KQ243176">
    <property type="protein sequence ID" value="KNC76265.1"/>
    <property type="molecule type" value="Genomic_DNA"/>
</dbReference>
<gene>
    <name evidence="1" type="ORF">SARC_11228</name>
</gene>
<proteinExistence type="predicted"/>
<protein>
    <submittedName>
        <fullName evidence="1">Uncharacterized protein</fullName>
    </submittedName>
</protein>
<dbReference type="GeneID" id="25911732"/>
<evidence type="ECO:0000313" key="1">
    <source>
        <dbReference type="EMBL" id="KNC76265.1"/>
    </source>
</evidence>
<evidence type="ECO:0000313" key="2">
    <source>
        <dbReference type="Proteomes" id="UP000054560"/>
    </source>
</evidence>
<sequence>MERIQQTSLQTDQNAKDLHEITRQYTGALDEELGTALTCNKRVVSATRGAHKKVTEGMHKLRTDLNAEYTTMAEIVYTNLYLPTTKSPTTYHSITAVPVNTLFADALNRCTADEHLTAYEDASAECNQMAIKDLETVAGRMDVCGTTTKAHRSTAEGMVTQLTADINAQKRCVTVAIPQAHDAYGI</sequence>
<keyword evidence="2" id="KW-1185">Reference proteome</keyword>
<name>A0A0L0FHN5_9EUKA</name>
<organism evidence="1 2">
    <name type="scientific">Sphaeroforma arctica JP610</name>
    <dbReference type="NCBI Taxonomy" id="667725"/>
    <lineage>
        <taxon>Eukaryota</taxon>
        <taxon>Ichthyosporea</taxon>
        <taxon>Ichthyophonida</taxon>
        <taxon>Sphaeroforma</taxon>
    </lineage>
</organism>
<accession>A0A0L0FHN5</accession>
<dbReference type="RefSeq" id="XP_014150167.1">
    <property type="nucleotide sequence ID" value="XM_014294692.1"/>
</dbReference>